<evidence type="ECO:0000256" key="1">
    <source>
        <dbReference type="ARBA" id="ARBA00003362"/>
    </source>
</evidence>
<comment type="similarity">
    <text evidence="2">Belongs to the eukaryotic ribosomal protein P1/P2 family.</text>
</comment>
<evidence type="ECO:0000256" key="2">
    <source>
        <dbReference type="ARBA" id="ARBA00005436"/>
    </source>
</evidence>
<evidence type="ECO:0000256" key="4">
    <source>
        <dbReference type="ARBA" id="ARBA00023274"/>
    </source>
</evidence>
<keyword evidence="8" id="KW-1185">Reference proteome</keyword>
<dbReference type="Pfam" id="PF00428">
    <property type="entry name" value="Ribosomal_60s"/>
    <property type="match status" value="1"/>
</dbReference>
<reference evidence="7" key="1">
    <citation type="submission" date="2023-04" db="EMBL/GenBank/DDBJ databases">
        <authorList>
            <consortium name="ELIXIR-Norway"/>
        </authorList>
    </citation>
    <scope>NUCLEOTIDE SEQUENCE [LARGE SCALE GENOMIC DNA]</scope>
</reference>
<proteinExistence type="inferred from homology"/>
<dbReference type="EMBL" id="OX460343">
    <property type="protein sequence ID" value="CAI9180813.1"/>
    <property type="molecule type" value="Genomic_DNA"/>
</dbReference>
<name>A0ABN9A7J8_RANTA</name>
<organism evidence="7 8">
    <name type="scientific">Rangifer tarandus platyrhynchus</name>
    <name type="common">Svalbard reindeer</name>
    <dbReference type="NCBI Taxonomy" id="3082113"/>
    <lineage>
        <taxon>Eukaryota</taxon>
        <taxon>Metazoa</taxon>
        <taxon>Chordata</taxon>
        <taxon>Craniata</taxon>
        <taxon>Vertebrata</taxon>
        <taxon>Euteleostomi</taxon>
        <taxon>Mammalia</taxon>
        <taxon>Eutheria</taxon>
        <taxon>Laurasiatheria</taxon>
        <taxon>Artiodactyla</taxon>
        <taxon>Ruminantia</taxon>
        <taxon>Pecora</taxon>
        <taxon>Cervidae</taxon>
        <taxon>Odocoileinae</taxon>
        <taxon>Rangifer</taxon>
    </lineage>
</organism>
<evidence type="ECO:0000256" key="3">
    <source>
        <dbReference type="ARBA" id="ARBA00022980"/>
    </source>
</evidence>
<evidence type="ECO:0000313" key="8">
    <source>
        <dbReference type="Proteomes" id="UP001176941"/>
    </source>
</evidence>
<keyword evidence="4" id="KW-0687">Ribonucleoprotein</keyword>
<sequence length="113" mass="12784">MRYVAAYLLAALGGNSSPSAKDIKKILDSVGIEADDNRLNKVISELNGKNIEDVIARVLASWSVCPRAGLLPPLLPQEPQHLLWVLLQPQQRRRRRRRRKSQRSQMTTWALAC</sequence>
<dbReference type="CDD" id="cd05833">
    <property type="entry name" value="Ribosomal_P2"/>
    <property type="match status" value="1"/>
</dbReference>
<dbReference type="InterPro" id="IPR044076">
    <property type="entry name" value="Ribosomal_P2"/>
</dbReference>
<evidence type="ECO:0000256" key="6">
    <source>
        <dbReference type="ARBA" id="ARBA00035443"/>
    </source>
</evidence>
<accession>A0ABN9A7J8</accession>
<dbReference type="InterPro" id="IPR038716">
    <property type="entry name" value="P1/P2_N_sf"/>
</dbReference>
<protein>
    <recommendedName>
        <fullName evidence="5">Large ribosomal subunit protein P2</fullName>
    </recommendedName>
    <alternativeName>
        <fullName evidence="6">60S acidic ribosomal protein P2</fullName>
    </alternativeName>
</protein>
<dbReference type="PANTHER" id="PTHR21141:SF5">
    <property type="entry name" value="LARGE RIBOSOMAL SUBUNIT PROTEIN P2"/>
    <property type="match status" value="1"/>
</dbReference>
<evidence type="ECO:0000256" key="5">
    <source>
        <dbReference type="ARBA" id="ARBA00035301"/>
    </source>
</evidence>
<evidence type="ECO:0000313" key="7">
    <source>
        <dbReference type="EMBL" id="CAI9180813.1"/>
    </source>
</evidence>
<keyword evidence="3" id="KW-0689">Ribosomal protein</keyword>
<gene>
    <name evidence="7" type="ORF">MRATA1EN1_LOCUS29775</name>
</gene>
<dbReference type="PANTHER" id="PTHR21141">
    <property type="entry name" value="60S ACIDIC RIBOSOMAL PROTEIN FAMILY MEMBER"/>
    <property type="match status" value="1"/>
</dbReference>
<dbReference type="Gene3D" id="1.10.10.1410">
    <property type="match status" value="1"/>
</dbReference>
<dbReference type="Proteomes" id="UP001176941">
    <property type="component" value="Chromosome X"/>
</dbReference>
<comment type="function">
    <text evidence="1">Plays an important role in the elongation step of protein synthesis.</text>
</comment>